<gene>
    <name evidence="1" type="ORF">QPL79_01350</name>
</gene>
<accession>A0ABD4Z3W8</accession>
<name>A0ABD4Z3W8_9CREN</name>
<dbReference type="RefSeq" id="WP_285272988.1">
    <property type="nucleotide sequence ID" value="NZ_JASNVW010000001.1"/>
</dbReference>
<evidence type="ECO:0000313" key="1">
    <source>
        <dbReference type="EMBL" id="MDK6028011.1"/>
    </source>
</evidence>
<dbReference type="AlphaFoldDB" id="A0ABD4Z3W8"/>
<keyword evidence="2" id="KW-1185">Reference proteome</keyword>
<sequence>MNLKRRRIEALTTVWSILVSKPIKNREEVVEILKDTYNSMSIEPIRGSSNPPDLYDKEMASLYIIGKWGLGIDRDISEEILKTVFSTEMLFEKVLNVLSKVSTREDFCKEVDDLCTQLNDSFIARFLRFAFTLYYFGFIKFEDLVTILKKLYNFYDMFQDTVRRFTKFVIAYEVGARIASGQVKSLMDINMTKNVIALNIGIPKATPSLSYIVEVSKHFFTLPENIVKSIKSLSSKKKQKSDNNV</sequence>
<dbReference type="InterPro" id="IPR018693">
    <property type="entry name" value="DUF2192"/>
</dbReference>
<proteinExistence type="predicted"/>
<protein>
    <submittedName>
        <fullName evidence="1">DUF2192 domain-containing protein</fullName>
    </submittedName>
</protein>
<reference evidence="1 2" key="1">
    <citation type="submission" date="2023-05" db="EMBL/GenBank/DDBJ databases">
        <title>A new hyperthermophilic archaea 'Ignisphaera cupida' sp. nov. and description of the family 'Ignisphaeraceae' fam. nov.</title>
        <authorList>
            <person name="Podosokorskaya O.A."/>
            <person name="Elcheninov A.G."/>
            <person name="Klukina A."/>
            <person name="Merkel A.Y."/>
        </authorList>
    </citation>
    <scope>NUCLEOTIDE SEQUENCE [LARGE SCALE GENOMIC DNA]</scope>
    <source>
        <strain evidence="1 2">4213-co</strain>
    </source>
</reference>
<organism evidence="1 2">
    <name type="scientific">Ignisphaera cupida</name>
    <dbReference type="NCBI Taxonomy" id="3050454"/>
    <lineage>
        <taxon>Archaea</taxon>
        <taxon>Thermoproteota</taxon>
        <taxon>Thermoprotei</taxon>
        <taxon>Desulfurococcales</taxon>
        <taxon>Desulfurococcaceae</taxon>
        <taxon>Ignisphaera</taxon>
    </lineage>
</organism>
<dbReference type="Proteomes" id="UP001529235">
    <property type="component" value="Unassembled WGS sequence"/>
</dbReference>
<dbReference type="EMBL" id="JASNVW010000001">
    <property type="protein sequence ID" value="MDK6028011.1"/>
    <property type="molecule type" value="Genomic_DNA"/>
</dbReference>
<evidence type="ECO:0000313" key="2">
    <source>
        <dbReference type="Proteomes" id="UP001529235"/>
    </source>
</evidence>
<dbReference type="Pfam" id="PF09958">
    <property type="entry name" value="DUF2192"/>
    <property type="match status" value="1"/>
</dbReference>
<comment type="caution">
    <text evidence="1">The sequence shown here is derived from an EMBL/GenBank/DDBJ whole genome shotgun (WGS) entry which is preliminary data.</text>
</comment>